<name>A0ACD3Z065_FUSSC</name>
<dbReference type="EMBL" id="CP090033">
    <property type="protein sequence ID" value="UPK94495.1"/>
    <property type="molecule type" value="Genomic_DNA"/>
</dbReference>
<accession>A0ACD3Z065</accession>
<organism evidence="1 2">
    <name type="scientific">Fusarium solani subsp. cucurbitae</name>
    <name type="common">Neocosmosporum cucurbitae</name>
    <dbReference type="NCBI Taxonomy" id="2747967"/>
    <lineage>
        <taxon>Eukaryota</taxon>
        <taxon>Fungi</taxon>
        <taxon>Dikarya</taxon>
        <taxon>Ascomycota</taxon>
        <taxon>Pezizomycotina</taxon>
        <taxon>Sordariomycetes</taxon>
        <taxon>Hypocreomycetidae</taxon>
        <taxon>Hypocreales</taxon>
        <taxon>Nectriaceae</taxon>
        <taxon>Fusarium</taxon>
        <taxon>Fusarium solani species complex</taxon>
    </lineage>
</organism>
<reference evidence="1" key="1">
    <citation type="submission" date="2021-11" db="EMBL/GenBank/DDBJ databases">
        <title>Fusarium solani-melongenae Genome sequencing and assembly.</title>
        <authorList>
            <person name="Xie S."/>
            <person name="Huang L."/>
            <person name="Zhang X."/>
        </authorList>
    </citation>
    <scope>NUCLEOTIDE SEQUENCE</scope>
    <source>
        <strain evidence="1">CRI 24-3</strain>
    </source>
</reference>
<sequence length="583" mass="64147">MPTSSPTQENPPSSHAMSKGTQNPTDQKLQTEPAPSADIHAGSTIMFPPGTVRLEDPDAAASREGIILQPRPTEDPNDPLNWPNWRKYVNFGLVSFYVLMVSEFINSAGPTWGPMQKELGFSDEALTASYAIGCAFLAVGAVLLVPFALKFGRRPLYLFSSLVQTSVGVWSAKIQNVPDLLLVNAINNVFGALAEVIVQMTIADVFFIHQRGTLNSIYIWFWQISVSLGPFIAGYITTGQGWRWVWWWNAILFGAFFILVCFCYEETKFCAENSPASVQPSKPGHNQDVEDDSKPGADGHWPTSVVAEECSQHNPYAVRINYNIPKKTYRQRLALTTTTSSSGGLKTLLSHMYQPLVLLTTVPAVAYTALAYGILTAMSDVMSTTLSLYMTKPPYSFAPNEIGLMNLSKLVGSTIGTLIVGPVSDALILRLARRNNGIYEPETRLWSLVPFLPLIPAGALLFGLGLQNGLAWPIIAVALALYKLGMSPVNSITITYLTDSYQDVIGDALVGVTIIRNTFSTAFIFALDPWIRSVGIQWVLITIVLITTVILSLTGVLIKYGKAFRAHTAERYQRYALLQYKER</sequence>
<proteinExistence type="predicted"/>
<evidence type="ECO:0000313" key="1">
    <source>
        <dbReference type="EMBL" id="UPK94495.1"/>
    </source>
</evidence>
<gene>
    <name evidence="1" type="ORF">LCI18_005430</name>
</gene>
<dbReference type="Proteomes" id="UP000830768">
    <property type="component" value="Chromosome 4"/>
</dbReference>
<keyword evidence="2" id="KW-1185">Reference proteome</keyword>
<protein>
    <submittedName>
        <fullName evidence="1">Uncharacterized protein</fullName>
    </submittedName>
</protein>
<evidence type="ECO:0000313" key="2">
    <source>
        <dbReference type="Proteomes" id="UP000830768"/>
    </source>
</evidence>